<sequence>MTTGDNPMVVTNVTCHATVFYPSGVMVIWQKDGHDQHEDVEYGETLPNNNGTFQKSTHLTVTSEEWKNNKYQCVVQVTGIKGGLHQGATRGLEVFRGHSFTITCSTQGGSFLLRAYPDSNTTQTQPAVNHSAAFLFPRCRLLPPRELQLLSTDSFLLSVTANSTTYLYIKTTKRPKRVEGVNLEMVSLKSRAEARLGEERAAQGTE</sequence>
<dbReference type="SMART" id="SM00407">
    <property type="entry name" value="IGc1"/>
    <property type="match status" value="1"/>
</dbReference>
<proteinExistence type="predicted"/>
<evidence type="ECO:0000313" key="4">
    <source>
        <dbReference type="Proteomes" id="UP001356427"/>
    </source>
</evidence>
<evidence type="ECO:0000313" key="3">
    <source>
        <dbReference type="EMBL" id="KAK6323738.1"/>
    </source>
</evidence>
<name>A0AAN8MCG6_9TELE</name>
<gene>
    <name evidence="3" type="ORF">J4Q44_G00060770</name>
</gene>
<evidence type="ECO:0000256" key="1">
    <source>
        <dbReference type="ARBA" id="ARBA00023180"/>
    </source>
</evidence>
<dbReference type="Proteomes" id="UP001356427">
    <property type="component" value="Unassembled WGS sequence"/>
</dbReference>
<dbReference type="EMBL" id="JAGTTL010000004">
    <property type="protein sequence ID" value="KAK6323738.1"/>
    <property type="molecule type" value="Genomic_DNA"/>
</dbReference>
<dbReference type="PROSITE" id="PS50835">
    <property type="entry name" value="IG_LIKE"/>
    <property type="match status" value="1"/>
</dbReference>
<dbReference type="Pfam" id="PF07654">
    <property type="entry name" value="C1-set"/>
    <property type="match status" value="1"/>
</dbReference>
<accession>A0AAN8MCG6</accession>
<dbReference type="InterPro" id="IPR036179">
    <property type="entry name" value="Ig-like_dom_sf"/>
</dbReference>
<dbReference type="InterPro" id="IPR013783">
    <property type="entry name" value="Ig-like_fold"/>
</dbReference>
<evidence type="ECO:0000259" key="2">
    <source>
        <dbReference type="PROSITE" id="PS50835"/>
    </source>
</evidence>
<dbReference type="PANTHER" id="PTHR16675:SF237">
    <property type="entry name" value="MHC CLASS I ANTIGEN TRANSCRIPT VARIANT 1-RELATED"/>
    <property type="match status" value="1"/>
</dbReference>
<protein>
    <recommendedName>
        <fullName evidence="2">Ig-like domain-containing protein</fullName>
    </recommendedName>
</protein>
<dbReference type="GO" id="GO:0006955">
    <property type="term" value="P:immune response"/>
    <property type="evidence" value="ECO:0007669"/>
    <property type="project" value="TreeGrafter"/>
</dbReference>
<organism evidence="3 4">
    <name type="scientific">Coregonus suidteri</name>
    <dbReference type="NCBI Taxonomy" id="861788"/>
    <lineage>
        <taxon>Eukaryota</taxon>
        <taxon>Metazoa</taxon>
        <taxon>Chordata</taxon>
        <taxon>Craniata</taxon>
        <taxon>Vertebrata</taxon>
        <taxon>Euteleostomi</taxon>
        <taxon>Actinopterygii</taxon>
        <taxon>Neopterygii</taxon>
        <taxon>Teleostei</taxon>
        <taxon>Protacanthopterygii</taxon>
        <taxon>Salmoniformes</taxon>
        <taxon>Salmonidae</taxon>
        <taxon>Coregoninae</taxon>
        <taxon>Coregonus</taxon>
    </lineage>
</organism>
<feature type="domain" description="Ig-like" evidence="2">
    <location>
        <begin position="1"/>
        <end position="76"/>
    </location>
</feature>
<dbReference type="AlphaFoldDB" id="A0AAN8MCG6"/>
<dbReference type="SUPFAM" id="SSF48726">
    <property type="entry name" value="Immunoglobulin"/>
    <property type="match status" value="1"/>
</dbReference>
<dbReference type="GO" id="GO:0005615">
    <property type="term" value="C:extracellular space"/>
    <property type="evidence" value="ECO:0007669"/>
    <property type="project" value="TreeGrafter"/>
</dbReference>
<keyword evidence="1" id="KW-0325">Glycoprotein</keyword>
<dbReference type="InterPro" id="IPR007110">
    <property type="entry name" value="Ig-like_dom"/>
</dbReference>
<keyword evidence="4" id="KW-1185">Reference proteome</keyword>
<comment type="caution">
    <text evidence="3">The sequence shown here is derived from an EMBL/GenBank/DDBJ whole genome shotgun (WGS) entry which is preliminary data.</text>
</comment>
<reference evidence="3 4" key="1">
    <citation type="submission" date="2021-04" db="EMBL/GenBank/DDBJ databases">
        <authorList>
            <person name="De Guttry C."/>
            <person name="Zahm M."/>
            <person name="Klopp C."/>
            <person name="Cabau C."/>
            <person name="Louis A."/>
            <person name="Berthelot C."/>
            <person name="Parey E."/>
            <person name="Roest Crollius H."/>
            <person name="Montfort J."/>
            <person name="Robinson-Rechavi M."/>
            <person name="Bucao C."/>
            <person name="Bouchez O."/>
            <person name="Gislard M."/>
            <person name="Lluch J."/>
            <person name="Milhes M."/>
            <person name="Lampietro C."/>
            <person name="Lopez Roques C."/>
            <person name="Donnadieu C."/>
            <person name="Braasch I."/>
            <person name="Desvignes T."/>
            <person name="Postlethwait J."/>
            <person name="Bobe J."/>
            <person name="Wedekind C."/>
            <person name="Guiguen Y."/>
        </authorList>
    </citation>
    <scope>NUCLEOTIDE SEQUENCE [LARGE SCALE GENOMIC DNA]</scope>
    <source>
        <strain evidence="3">Cs_M1</strain>
        <tissue evidence="3">Blood</tissue>
    </source>
</reference>
<dbReference type="InterPro" id="IPR050208">
    <property type="entry name" value="MHC_class-I_related"/>
</dbReference>
<dbReference type="PANTHER" id="PTHR16675">
    <property type="entry name" value="MHC CLASS I-RELATED"/>
    <property type="match status" value="1"/>
</dbReference>
<dbReference type="InterPro" id="IPR003597">
    <property type="entry name" value="Ig_C1-set"/>
</dbReference>
<dbReference type="GO" id="GO:0009897">
    <property type="term" value="C:external side of plasma membrane"/>
    <property type="evidence" value="ECO:0007669"/>
    <property type="project" value="TreeGrafter"/>
</dbReference>
<dbReference type="Gene3D" id="2.60.40.10">
    <property type="entry name" value="Immunoglobulins"/>
    <property type="match status" value="1"/>
</dbReference>